<feature type="non-terminal residue" evidence="1">
    <location>
        <position position="1"/>
    </location>
</feature>
<dbReference type="Proteomes" id="UP001432322">
    <property type="component" value="Unassembled WGS sequence"/>
</dbReference>
<proteinExistence type="predicted"/>
<accession>A0AAV5VJU6</accession>
<dbReference type="AlphaFoldDB" id="A0AAV5VJU6"/>
<evidence type="ECO:0000313" key="2">
    <source>
        <dbReference type="Proteomes" id="UP001432322"/>
    </source>
</evidence>
<comment type="caution">
    <text evidence="1">The sequence shown here is derived from an EMBL/GenBank/DDBJ whole genome shotgun (WGS) entry which is preliminary data.</text>
</comment>
<gene>
    <name evidence="1" type="ORF">PFISCL1PPCAC_10274</name>
</gene>
<protein>
    <submittedName>
        <fullName evidence="1">Uncharacterized protein</fullName>
    </submittedName>
</protein>
<organism evidence="1 2">
    <name type="scientific">Pristionchus fissidentatus</name>
    <dbReference type="NCBI Taxonomy" id="1538716"/>
    <lineage>
        <taxon>Eukaryota</taxon>
        <taxon>Metazoa</taxon>
        <taxon>Ecdysozoa</taxon>
        <taxon>Nematoda</taxon>
        <taxon>Chromadorea</taxon>
        <taxon>Rhabditida</taxon>
        <taxon>Rhabditina</taxon>
        <taxon>Diplogasteromorpha</taxon>
        <taxon>Diplogasteroidea</taxon>
        <taxon>Neodiplogasteridae</taxon>
        <taxon>Pristionchus</taxon>
    </lineage>
</organism>
<reference evidence="1" key="1">
    <citation type="submission" date="2023-10" db="EMBL/GenBank/DDBJ databases">
        <title>Genome assembly of Pristionchus species.</title>
        <authorList>
            <person name="Yoshida K."/>
            <person name="Sommer R.J."/>
        </authorList>
    </citation>
    <scope>NUCLEOTIDE SEQUENCE</scope>
    <source>
        <strain evidence="1">RS5133</strain>
    </source>
</reference>
<evidence type="ECO:0000313" key="1">
    <source>
        <dbReference type="EMBL" id="GMT18977.1"/>
    </source>
</evidence>
<dbReference type="EMBL" id="BTSY01000003">
    <property type="protein sequence ID" value="GMT18977.1"/>
    <property type="molecule type" value="Genomic_DNA"/>
</dbReference>
<sequence>SVFWSYCNSTRATIAKPASSADVLELAFSCALDRSYLYFSAIDNSPRCCECNCLSMGVRGGRGGV</sequence>
<keyword evidence="2" id="KW-1185">Reference proteome</keyword>
<name>A0AAV5VJU6_9BILA</name>